<evidence type="ECO:0000313" key="3">
    <source>
        <dbReference type="Proteomes" id="UP000679629"/>
    </source>
</evidence>
<evidence type="ECO:0000259" key="1">
    <source>
        <dbReference type="Pfam" id="PF18737"/>
    </source>
</evidence>
<reference evidence="3" key="1">
    <citation type="submission" date="2021-05" db="EMBL/GenBank/DDBJ databases">
        <title>Direct Submission.</title>
        <authorList>
            <person name="Li K."/>
            <person name="Gao J."/>
        </authorList>
    </citation>
    <scope>NUCLEOTIDE SEQUENCE [LARGE SCALE GENOMIC DNA]</scope>
    <source>
        <strain evidence="3">MG62</strain>
    </source>
</reference>
<proteinExistence type="predicted"/>
<dbReference type="EMBL" id="CP075896">
    <property type="protein sequence ID" value="QWB24226.1"/>
    <property type="molecule type" value="Genomic_DNA"/>
</dbReference>
<feature type="domain" description="MAE-28990/MAE-18760-like HEPN" evidence="1">
    <location>
        <begin position="1"/>
        <end position="216"/>
    </location>
</feature>
<name>A0ABX8FT53_9ACTN</name>
<dbReference type="InterPro" id="IPR040788">
    <property type="entry name" value="HEPN_MAE_28990"/>
</dbReference>
<accession>A0ABX8FT53</accession>
<organism evidence="2 3">
    <name type="scientific">Streptomyces koelreuteriae</name>
    <dbReference type="NCBI Taxonomy" id="2838015"/>
    <lineage>
        <taxon>Bacteria</taxon>
        <taxon>Bacillati</taxon>
        <taxon>Actinomycetota</taxon>
        <taxon>Actinomycetes</taxon>
        <taxon>Kitasatosporales</taxon>
        <taxon>Streptomycetaceae</taxon>
        <taxon>Streptomyces</taxon>
    </lineage>
</organism>
<dbReference type="Pfam" id="PF18737">
    <property type="entry name" value="HEPN_MAE_28990"/>
    <property type="match status" value="1"/>
</dbReference>
<keyword evidence="3" id="KW-1185">Reference proteome</keyword>
<dbReference type="Proteomes" id="UP000679629">
    <property type="component" value="Chromosome"/>
</dbReference>
<dbReference type="RefSeq" id="WP_215120073.1">
    <property type="nucleotide sequence ID" value="NZ_CP075896.1"/>
</dbReference>
<sequence length="227" mass="26000">MRAQLEEDLAWRLDELRHLRNQLLGDSKRESWTAAAMRTILVMQYAHLEGFTRNSFHVYVTAINEASLNASELQPQLLASALASEFTALRRNVGADDDKDDEGRLTRRAQNEVAFTSKLLDVMAVPLTLTAEEAVSMEMNMGRDVLRRCLYLLAIPGDKVNKHQYNAIEFVKNARNDIAHGSRKERFSPALFEAHREKCEQFMRDLMRVITLAATEQWYKRQVSAGE</sequence>
<evidence type="ECO:0000313" key="2">
    <source>
        <dbReference type="EMBL" id="QWB24226.1"/>
    </source>
</evidence>
<gene>
    <name evidence="2" type="ORF">KJK29_17390</name>
</gene>
<protein>
    <recommendedName>
        <fullName evidence="1">MAE-28990/MAE-18760-like HEPN domain-containing protein</fullName>
    </recommendedName>
</protein>